<sequence length="1097" mass="122887">MSQSLRWASLGPPPQSLNEQNGSLVSIKVRLLDDTVAVFHLGHKSYGKSLIDEVYRHLNILEVDYFGLEYIDANGSHCWLERDKLIFKQISTEMSDAKFYFIVKFYTPNPVDLEEEYTRFLMTLQIKRDLAVGDLICSDSTAALLAAYLVQSECGDFSSEDYPDASYLSHSRFVPNQTYEFQQKVMDNHRNLIGMSPGESDLALLEVARRCDFYGIKLHPAKDIEGTEASLTVLHLGIKVYHQLHCVSTFSWAKVRKLSFKRRKLLIKLHPDAYQYYKETIEFVFDSRNECKNFWKKCVEHHAFFRCTQVEDNRKEKRFLSKGSSFKYHGKTQRQLIDYVREHHKRREPFTRPLRAGLSSRAFTSSAYATVTDGHPARNATHYSMPHIPLPSSARDSSGHDQEADSGTLLDARSCRVSRHQNRMSSMSSNVSRQGCSSTDRPLKTYNAGSTVDTSYETCNPSTSTTNANRAYNGRQPMYDQPADISLSMPNVSQMEPSQPTSYAVKRVELTAYSSAEPPKSSSGEEFDSKARDTDNVSEDSYRLSDQEQRSTRSSAAAATTFTARRVGHVVVKRVISCGSSTNTNGATTGSGDESSAAAKRRALRDRVANGVPVQVDGPDINVLERRSNTLDHPYGGSSTDSQNYPQVSIQRPKILSTEESDSKRKSQSPQESRGATGPIQGKVLTKDTMIITPEGVKMREKPKVPPKPASLVQRKSPEASTSGHPVVHMINDAVAATGTPKSENAKEEFLPDEPEYGNITSEFRPLKRPALISVRSEDEPDIERQLLLNSSIPYTLTMRHVNSTESLPFSTFRSPGASTFNEISQTTSSYETQSLKREKKERRKSLDLVPKRRLPSPGNYSATDHSLPDGDVIELIERRRSLSHERAKNKRNDPRRNTQPVRFDLPMLTSFQLTTFDSSRTSASADGSSPIVSLLVDDVNDDELTSEGRSLHDDMEQLERQRFTVSSILSMSSSATAPHDQPSVEPEAAPVLPDDLPPPPEELLQYENFPKKRPQPPAPPPKTKTALEKVHALKANILHQEEKGSDKSSPPFIDDSPTGMESNRKALKPSEERQDGQQHTPEETKRTATGVLWTDF</sequence>
<dbReference type="PROSITE" id="PS00660">
    <property type="entry name" value="FERM_1"/>
    <property type="match status" value="1"/>
</dbReference>
<reference evidence="8 9" key="1">
    <citation type="journal article" date="2017" name="Curr. Biol.">
        <title>Genome architecture and evolution of a unichromosomal asexual nematode.</title>
        <authorList>
            <person name="Fradin H."/>
            <person name="Zegar C."/>
            <person name="Gutwein M."/>
            <person name="Lucas J."/>
            <person name="Kovtun M."/>
            <person name="Corcoran D."/>
            <person name="Baugh L.R."/>
            <person name="Kiontke K."/>
            <person name="Gunsalus K."/>
            <person name="Fitch D.H."/>
            <person name="Piano F."/>
        </authorList>
    </citation>
    <scope>NUCLEOTIDE SEQUENCE [LARGE SCALE GENOMIC DNA]</scope>
    <source>
        <strain evidence="8">PF1309</strain>
    </source>
</reference>
<feature type="region of interest" description="Disordered" evidence="6">
    <location>
        <begin position="814"/>
        <end position="868"/>
    </location>
</feature>
<dbReference type="SMART" id="SM01196">
    <property type="entry name" value="FERM_C"/>
    <property type="match status" value="1"/>
</dbReference>
<dbReference type="PRINTS" id="PR00935">
    <property type="entry name" value="BAND41"/>
</dbReference>
<dbReference type="GO" id="GO:0008092">
    <property type="term" value="F:cytoskeletal protein binding"/>
    <property type="evidence" value="ECO:0007669"/>
    <property type="project" value="InterPro"/>
</dbReference>
<evidence type="ECO:0000256" key="5">
    <source>
        <dbReference type="ARBA" id="ARBA00043944"/>
    </source>
</evidence>
<dbReference type="SUPFAM" id="SSF50729">
    <property type="entry name" value="PH domain-like"/>
    <property type="match status" value="1"/>
</dbReference>
<dbReference type="InterPro" id="IPR011993">
    <property type="entry name" value="PH-like_dom_sf"/>
</dbReference>
<dbReference type="EMBL" id="LIAE01006806">
    <property type="protein sequence ID" value="PAV85015.1"/>
    <property type="molecule type" value="Genomic_DNA"/>
</dbReference>
<dbReference type="SUPFAM" id="SSF47031">
    <property type="entry name" value="Second domain of FERM"/>
    <property type="match status" value="1"/>
</dbReference>
<dbReference type="OrthoDB" id="9990815at2759"/>
<dbReference type="FunFam" id="3.10.20.90:FF:000040">
    <property type="entry name" value="FERM, RhoGEF and pleckstrin domain-containing protein"/>
    <property type="match status" value="1"/>
</dbReference>
<dbReference type="InterPro" id="IPR019748">
    <property type="entry name" value="FERM_central"/>
</dbReference>
<feature type="region of interest" description="Disordered" evidence="6">
    <location>
        <begin position="374"/>
        <end position="406"/>
    </location>
</feature>
<dbReference type="InterPro" id="IPR035963">
    <property type="entry name" value="FERM_2"/>
</dbReference>
<dbReference type="InterPro" id="IPR014352">
    <property type="entry name" value="FERM/acyl-CoA-bd_prot_sf"/>
</dbReference>
<dbReference type="InterPro" id="IPR041788">
    <property type="entry name" value="FARP1/FARP2/FRMD7_FERM_C"/>
</dbReference>
<comment type="subcellular location">
    <subcellularLocation>
        <location evidence="1">Cell junction</location>
        <location evidence="1">Adherens junction</location>
    </subcellularLocation>
    <subcellularLocation>
        <location evidence="5">Cell projection</location>
        <location evidence="5">Rhabdomere</location>
    </subcellularLocation>
</comment>
<feature type="region of interest" description="Disordered" evidence="6">
    <location>
        <begin position="881"/>
        <end position="902"/>
    </location>
</feature>
<dbReference type="InterPro" id="IPR051835">
    <property type="entry name" value="RAC1-GEF"/>
</dbReference>
<accession>A0A2A2LFV1</accession>
<dbReference type="InterPro" id="IPR019747">
    <property type="entry name" value="FERM_CS"/>
</dbReference>
<dbReference type="Gene3D" id="1.20.80.10">
    <property type="match status" value="1"/>
</dbReference>
<keyword evidence="9" id="KW-1185">Reference proteome</keyword>
<dbReference type="InterPro" id="IPR014847">
    <property type="entry name" value="FA"/>
</dbReference>
<dbReference type="CDD" id="cd13193">
    <property type="entry name" value="FERM_C_FARP1-like"/>
    <property type="match status" value="1"/>
</dbReference>
<dbReference type="InterPro" id="IPR000299">
    <property type="entry name" value="FERM_domain"/>
</dbReference>
<dbReference type="SUPFAM" id="SSF54236">
    <property type="entry name" value="Ubiquitin-like"/>
    <property type="match status" value="1"/>
</dbReference>
<dbReference type="PROSITE" id="PS50057">
    <property type="entry name" value="FERM_3"/>
    <property type="match status" value="1"/>
</dbReference>
<dbReference type="Pfam" id="PF00373">
    <property type="entry name" value="FERM_M"/>
    <property type="match status" value="1"/>
</dbReference>
<evidence type="ECO:0000259" key="7">
    <source>
        <dbReference type="PROSITE" id="PS50057"/>
    </source>
</evidence>
<dbReference type="GO" id="GO:0005912">
    <property type="term" value="C:adherens junction"/>
    <property type="evidence" value="ECO:0007669"/>
    <property type="project" value="UniProtKB-SubCell"/>
</dbReference>
<feature type="compositionally biased region" description="Polar residues" evidence="6">
    <location>
        <begin position="447"/>
        <end position="470"/>
    </location>
</feature>
<organism evidence="8 9">
    <name type="scientific">Diploscapter pachys</name>
    <dbReference type="NCBI Taxonomy" id="2018661"/>
    <lineage>
        <taxon>Eukaryota</taxon>
        <taxon>Metazoa</taxon>
        <taxon>Ecdysozoa</taxon>
        <taxon>Nematoda</taxon>
        <taxon>Chromadorea</taxon>
        <taxon>Rhabditida</taxon>
        <taxon>Rhabditina</taxon>
        <taxon>Rhabditomorpha</taxon>
        <taxon>Rhabditoidea</taxon>
        <taxon>Rhabditidae</taxon>
        <taxon>Diploscapter</taxon>
    </lineage>
</organism>
<keyword evidence="4" id="KW-0677">Repeat</keyword>
<feature type="compositionally biased region" description="Polar residues" evidence="6">
    <location>
        <begin position="814"/>
        <end position="834"/>
    </location>
</feature>
<dbReference type="Pfam" id="PF09380">
    <property type="entry name" value="FERM_C"/>
    <property type="match status" value="1"/>
</dbReference>
<dbReference type="GO" id="GO:0005085">
    <property type="term" value="F:guanyl-nucleotide exchange factor activity"/>
    <property type="evidence" value="ECO:0007669"/>
    <property type="project" value="UniProtKB-KW"/>
</dbReference>
<feature type="region of interest" description="Disordered" evidence="6">
    <location>
        <begin position="419"/>
        <end position="501"/>
    </location>
</feature>
<evidence type="ECO:0000256" key="6">
    <source>
        <dbReference type="SAM" id="MobiDB-lite"/>
    </source>
</evidence>
<feature type="region of interest" description="Disordered" evidence="6">
    <location>
        <begin position="629"/>
        <end position="648"/>
    </location>
</feature>
<dbReference type="FunFam" id="2.30.29.30:FF:000002">
    <property type="entry name" value="Band 4.1-like protein 5 isoform 1"/>
    <property type="match status" value="1"/>
</dbReference>
<feature type="compositionally biased region" description="Polar residues" evidence="6">
    <location>
        <begin position="488"/>
        <end position="501"/>
    </location>
</feature>
<feature type="region of interest" description="Disordered" evidence="6">
    <location>
        <begin position="971"/>
        <end position="1097"/>
    </location>
</feature>
<feature type="domain" description="FERM" evidence="7">
    <location>
        <begin position="25"/>
        <end position="309"/>
    </location>
</feature>
<evidence type="ECO:0000256" key="3">
    <source>
        <dbReference type="ARBA" id="ARBA00022658"/>
    </source>
</evidence>
<feature type="region of interest" description="Disordered" evidence="6">
    <location>
        <begin position="579"/>
        <end position="623"/>
    </location>
</feature>
<dbReference type="AlphaFoldDB" id="A0A2A2LFV1"/>
<dbReference type="Pfam" id="PF08736">
    <property type="entry name" value="FA"/>
    <property type="match status" value="1"/>
</dbReference>
<feature type="compositionally biased region" description="Basic and acidic residues" evidence="6">
    <location>
        <begin position="1063"/>
        <end position="1087"/>
    </location>
</feature>
<dbReference type="Pfam" id="PF09379">
    <property type="entry name" value="FERM_N"/>
    <property type="match status" value="1"/>
</dbReference>
<dbReference type="PRINTS" id="PR00661">
    <property type="entry name" value="ERMFAMILY"/>
</dbReference>
<protein>
    <recommendedName>
        <fullName evidence="2">Moesin/ezrin/radixin homolog 1</fullName>
    </recommendedName>
</protein>
<feature type="region of interest" description="Disordered" evidence="6">
    <location>
        <begin position="514"/>
        <end position="557"/>
    </location>
</feature>
<dbReference type="Gene3D" id="2.30.29.30">
    <property type="entry name" value="Pleckstrin-homology domain (PH domain)/Phosphotyrosine-binding domain (PTB)"/>
    <property type="match status" value="1"/>
</dbReference>
<dbReference type="PANTHER" id="PTHR45858:SF5">
    <property type="entry name" value="MOESIN_EZRIN_RADIXIN HOMOLOG 1"/>
    <property type="match status" value="1"/>
</dbReference>
<feature type="region of interest" description="Disordered" evidence="6">
    <location>
        <begin position="699"/>
        <end position="725"/>
    </location>
</feature>
<feature type="region of interest" description="Disordered" evidence="6">
    <location>
        <begin position="654"/>
        <end position="687"/>
    </location>
</feature>
<dbReference type="InterPro" id="IPR000798">
    <property type="entry name" value="Ez/rad/moesin-like"/>
</dbReference>
<dbReference type="FunFam" id="1.20.80.10:FF:000005">
    <property type="entry name" value="FERM, RhoGEF and pleckstrin domain-containing protein 1"/>
    <property type="match status" value="1"/>
</dbReference>
<feature type="compositionally biased region" description="Basic and acidic residues" evidence="6">
    <location>
        <begin position="881"/>
        <end position="897"/>
    </location>
</feature>
<evidence type="ECO:0000313" key="8">
    <source>
        <dbReference type="EMBL" id="PAV85015.1"/>
    </source>
</evidence>
<evidence type="ECO:0000256" key="1">
    <source>
        <dbReference type="ARBA" id="ARBA00004536"/>
    </source>
</evidence>
<dbReference type="Proteomes" id="UP000218231">
    <property type="component" value="Unassembled WGS sequence"/>
</dbReference>
<feature type="compositionally biased region" description="Polar residues" evidence="6">
    <location>
        <begin position="637"/>
        <end position="648"/>
    </location>
</feature>
<feature type="compositionally biased region" description="Low complexity" evidence="6">
    <location>
        <begin position="579"/>
        <end position="592"/>
    </location>
</feature>
<name>A0A2A2LFV1_9BILA</name>
<dbReference type="PANTHER" id="PTHR45858">
    <property type="entry name" value="FERM DOMAIN CONTAINING PROTEIN"/>
    <property type="match status" value="1"/>
</dbReference>
<dbReference type="SMART" id="SM00295">
    <property type="entry name" value="B41"/>
    <property type="match status" value="1"/>
</dbReference>
<dbReference type="STRING" id="2018661.A0A2A2LFV1"/>
<evidence type="ECO:0000256" key="4">
    <source>
        <dbReference type="ARBA" id="ARBA00022737"/>
    </source>
</evidence>
<dbReference type="InterPro" id="IPR018980">
    <property type="entry name" value="FERM_PH-like_C"/>
</dbReference>
<dbReference type="SMART" id="SM01195">
    <property type="entry name" value="FA"/>
    <property type="match status" value="1"/>
</dbReference>
<feature type="compositionally biased region" description="Basic and acidic residues" evidence="6">
    <location>
        <begin position="835"/>
        <end position="851"/>
    </location>
</feature>
<keyword evidence="3" id="KW-0344">Guanine-nucleotide releasing factor</keyword>
<dbReference type="CDD" id="cd17098">
    <property type="entry name" value="FERM_F1_FARP1_like"/>
    <property type="match status" value="1"/>
</dbReference>
<proteinExistence type="predicted"/>
<evidence type="ECO:0000313" key="9">
    <source>
        <dbReference type="Proteomes" id="UP000218231"/>
    </source>
</evidence>
<dbReference type="CDD" id="cd14473">
    <property type="entry name" value="FERM_B-lobe"/>
    <property type="match status" value="1"/>
</dbReference>
<comment type="caution">
    <text evidence="8">The sequence shown here is derived from an EMBL/GenBank/DDBJ whole genome shotgun (WGS) entry which is preliminary data.</text>
</comment>
<dbReference type="InterPro" id="IPR018979">
    <property type="entry name" value="FERM_N"/>
</dbReference>
<gene>
    <name evidence="8" type="ORF">WR25_04466</name>
</gene>
<dbReference type="InterPro" id="IPR019749">
    <property type="entry name" value="Band_41_domain"/>
</dbReference>
<feature type="compositionally biased region" description="Low complexity" evidence="6">
    <location>
        <begin position="423"/>
        <end position="434"/>
    </location>
</feature>
<dbReference type="Gene3D" id="3.10.20.90">
    <property type="entry name" value="Phosphatidylinositol 3-kinase Catalytic Subunit, Chain A, domain 1"/>
    <property type="match status" value="1"/>
</dbReference>
<dbReference type="InterPro" id="IPR029071">
    <property type="entry name" value="Ubiquitin-like_domsf"/>
</dbReference>
<evidence type="ECO:0000256" key="2">
    <source>
        <dbReference type="ARBA" id="ARBA00022025"/>
    </source>
</evidence>
<feature type="compositionally biased region" description="Basic and acidic residues" evidence="6">
    <location>
        <begin position="527"/>
        <end position="551"/>
    </location>
</feature>